<evidence type="ECO:0000256" key="1">
    <source>
        <dbReference type="ARBA" id="ARBA00006484"/>
    </source>
</evidence>
<keyword evidence="2 5" id="KW-0560">Oxidoreductase</keyword>
<dbReference type="PANTHER" id="PTHR42879">
    <property type="entry name" value="3-OXOACYL-(ACYL-CARRIER-PROTEIN) REDUCTASE"/>
    <property type="match status" value="1"/>
</dbReference>
<reference evidence="5" key="1">
    <citation type="submission" date="2021-10" db="EMBL/GenBank/DDBJ databases">
        <title>Anaerobic single-cell dispensing facilitates the cultivation of human gut bacteria.</title>
        <authorList>
            <person name="Afrizal A."/>
        </authorList>
    </citation>
    <scope>NUCLEOTIDE SEQUENCE</scope>
    <source>
        <strain evidence="5">CLA-AA-H250</strain>
    </source>
</reference>
<dbReference type="Proteomes" id="UP001199424">
    <property type="component" value="Unassembled WGS sequence"/>
</dbReference>
<dbReference type="PRINTS" id="PR00080">
    <property type="entry name" value="SDRFAMILY"/>
</dbReference>
<comment type="caution">
    <text evidence="5">The sequence shown here is derived from an EMBL/GenBank/DDBJ whole genome shotgun (WGS) entry which is preliminary data.</text>
</comment>
<dbReference type="SUPFAM" id="SSF51735">
    <property type="entry name" value="NAD(P)-binding Rossmann-fold domains"/>
    <property type="match status" value="1"/>
</dbReference>
<evidence type="ECO:0000313" key="5">
    <source>
        <dbReference type="EMBL" id="MCC2137140.1"/>
    </source>
</evidence>
<protein>
    <submittedName>
        <fullName evidence="5">3-oxoacyl-ACP reductase FabG</fullName>
        <ecNumber evidence="5">1.1.1.100</ecNumber>
    </submittedName>
</protein>
<dbReference type="GO" id="GO:0008202">
    <property type="term" value="P:steroid metabolic process"/>
    <property type="evidence" value="ECO:0007669"/>
    <property type="project" value="UniProtKB-KW"/>
</dbReference>
<dbReference type="PROSITE" id="PS00061">
    <property type="entry name" value="ADH_SHORT"/>
    <property type="match status" value="1"/>
</dbReference>
<organism evidence="5 6">
    <name type="scientific">Hominenteromicrobium mulieris</name>
    <dbReference type="NCBI Taxonomy" id="2885357"/>
    <lineage>
        <taxon>Bacteria</taxon>
        <taxon>Bacillati</taxon>
        <taxon>Bacillota</taxon>
        <taxon>Clostridia</taxon>
        <taxon>Eubacteriales</taxon>
        <taxon>Oscillospiraceae</taxon>
        <taxon>Hominenteromicrobium</taxon>
    </lineage>
</organism>
<keyword evidence="3" id="KW-0753">Steroid metabolism</keyword>
<dbReference type="Gene3D" id="3.40.50.720">
    <property type="entry name" value="NAD(P)-binding Rossmann-like Domain"/>
    <property type="match status" value="1"/>
</dbReference>
<dbReference type="AlphaFoldDB" id="A0AAE3ALW6"/>
<dbReference type="NCBIfam" id="NF009466">
    <property type="entry name" value="PRK12826.1-2"/>
    <property type="match status" value="1"/>
</dbReference>
<dbReference type="Pfam" id="PF00106">
    <property type="entry name" value="adh_short"/>
    <property type="match status" value="1"/>
</dbReference>
<dbReference type="InterPro" id="IPR036291">
    <property type="entry name" value="NAD(P)-bd_dom_sf"/>
</dbReference>
<keyword evidence="6" id="KW-1185">Reference proteome</keyword>
<dbReference type="PANTHER" id="PTHR42879:SF2">
    <property type="entry name" value="3-OXOACYL-[ACYL-CARRIER-PROTEIN] REDUCTASE FABG"/>
    <property type="match status" value="1"/>
</dbReference>
<dbReference type="EMBL" id="JAJEQC010000008">
    <property type="protein sequence ID" value="MCC2137140.1"/>
    <property type="molecule type" value="Genomic_DNA"/>
</dbReference>
<dbReference type="InterPro" id="IPR002347">
    <property type="entry name" value="SDR_fam"/>
</dbReference>
<gene>
    <name evidence="5" type="primary">fabG</name>
    <name evidence="5" type="ORF">LKD31_08935</name>
</gene>
<dbReference type="InterPro" id="IPR050259">
    <property type="entry name" value="SDR"/>
</dbReference>
<dbReference type="NCBIfam" id="NF047420">
    <property type="entry name" value="EF_P_mod_YmfI"/>
    <property type="match status" value="1"/>
</dbReference>
<evidence type="ECO:0000256" key="3">
    <source>
        <dbReference type="ARBA" id="ARBA00023221"/>
    </source>
</evidence>
<dbReference type="GO" id="GO:0004316">
    <property type="term" value="F:3-oxoacyl-[acyl-carrier-protein] reductase (NADPH) activity"/>
    <property type="evidence" value="ECO:0007669"/>
    <property type="project" value="UniProtKB-EC"/>
</dbReference>
<accession>A0AAE3ALW6</accession>
<proteinExistence type="inferred from homology"/>
<keyword evidence="3" id="KW-0443">Lipid metabolism</keyword>
<dbReference type="EC" id="1.1.1.100" evidence="5"/>
<dbReference type="FunFam" id="3.40.50.720:FF:000173">
    <property type="entry name" value="3-oxoacyl-[acyl-carrier protein] reductase"/>
    <property type="match status" value="1"/>
</dbReference>
<comment type="similarity">
    <text evidence="1 4">Belongs to the short-chain dehydrogenases/reductases (SDR) family.</text>
</comment>
<evidence type="ECO:0000313" key="6">
    <source>
        <dbReference type="Proteomes" id="UP001199424"/>
    </source>
</evidence>
<dbReference type="PRINTS" id="PR00081">
    <property type="entry name" value="GDHRDH"/>
</dbReference>
<evidence type="ECO:0000256" key="2">
    <source>
        <dbReference type="ARBA" id="ARBA00023002"/>
    </source>
</evidence>
<evidence type="ECO:0000256" key="4">
    <source>
        <dbReference type="RuleBase" id="RU000363"/>
    </source>
</evidence>
<dbReference type="GO" id="GO:0032787">
    <property type="term" value="P:monocarboxylic acid metabolic process"/>
    <property type="evidence" value="ECO:0007669"/>
    <property type="project" value="UniProtKB-ARBA"/>
</dbReference>
<dbReference type="RefSeq" id="WP_308449432.1">
    <property type="nucleotide sequence ID" value="NZ_JAJEQC010000008.1"/>
</dbReference>
<sequence>MKTVLVTGASGEIGAAIAKEFAAAGYALALHGAKHIENVNQLAETFKSNGIEAYPVCGDLSDPAACEHVWADTEKKLGHIDVLVNAAGISLVDFFDTMTPAQWKTLCDTNLSSAVYLSQCASRSMIRQKSGAIVNVSSIWGVSGAAMEVAYSAAKAGMLGLTRALALELAPSNITVNAVAPGYIDTKMNAHLSEDEKKALCEEIPLGRAGTPAEVAAGVRFLAESPYITGETLVISGGWR</sequence>
<name>A0AAE3ALW6_9FIRM</name>
<dbReference type="InterPro" id="IPR020904">
    <property type="entry name" value="Sc_DH/Rdtase_CS"/>
</dbReference>